<sequence>MKTKEAAAFICFAACFGSWIGELKPDFACAFIAKQLRISVLGYNALTEAWFKS</sequence>
<evidence type="ECO:0000313" key="1">
    <source>
        <dbReference type="EMBL" id="MBK0402771.1"/>
    </source>
</evidence>
<accession>A0ABS1C0S6</accession>
<name>A0ABS1C0S6_9BACT</name>
<comment type="caution">
    <text evidence="1">The sequence shown here is derived from an EMBL/GenBank/DDBJ whole genome shotgun (WGS) entry which is preliminary data.</text>
</comment>
<dbReference type="EMBL" id="JAEHFX010000003">
    <property type="protein sequence ID" value="MBK0402771.1"/>
    <property type="molecule type" value="Genomic_DNA"/>
</dbReference>
<organism evidence="1 2">
    <name type="scientific">Adhaeribacter terrigena</name>
    <dbReference type="NCBI Taxonomy" id="2793070"/>
    <lineage>
        <taxon>Bacteria</taxon>
        <taxon>Pseudomonadati</taxon>
        <taxon>Bacteroidota</taxon>
        <taxon>Cytophagia</taxon>
        <taxon>Cytophagales</taxon>
        <taxon>Hymenobacteraceae</taxon>
        <taxon>Adhaeribacter</taxon>
    </lineage>
</organism>
<protein>
    <submittedName>
        <fullName evidence="1">Uncharacterized protein</fullName>
    </submittedName>
</protein>
<reference evidence="1 2" key="1">
    <citation type="submission" date="2020-12" db="EMBL/GenBank/DDBJ databases">
        <title>Bacterial novel species Adhaeribacter sp. BT258 isolated from soil.</title>
        <authorList>
            <person name="Jung H.-Y."/>
        </authorList>
    </citation>
    <scope>NUCLEOTIDE SEQUENCE [LARGE SCALE GENOMIC DNA]</scope>
    <source>
        <strain evidence="1 2">BT258</strain>
    </source>
</reference>
<gene>
    <name evidence="1" type="ORF">I5M27_07220</name>
</gene>
<dbReference type="Proteomes" id="UP000644147">
    <property type="component" value="Unassembled WGS sequence"/>
</dbReference>
<evidence type="ECO:0000313" key="2">
    <source>
        <dbReference type="Proteomes" id="UP000644147"/>
    </source>
</evidence>
<keyword evidence="2" id="KW-1185">Reference proteome</keyword>
<dbReference type="RefSeq" id="WP_200505530.1">
    <property type="nucleotide sequence ID" value="NZ_JAEHFX010000003.1"/>
</dbReference>
<proteinExistence type="predicted"/>